<dbReference type="PANTHER" id="PTHR16214:SF3">
    <property type="entry name" value="TRANSMEMBRANE PROTEIN 260"/>
    <property type="match status" value="1"/>
</dbReference>
<feature type="transmembrane region" description="Helical" evidence="1">
    <location>
        <begin position="194"/>
        <end position="225"/>
    </location>
</feature>
<protein>
    <submittedName>
        <fullName evidence="2">Protein O-mannosyl-transferase family</fullName>
    </submittedName>
</protein>
<organism evidence="2 3">
    <name type="scientific">Rufibacter roseus</name>
    <dbReference type="NCBI Taxonomy" id="1567108"/>
    <lineage>
        <taxon>Bacteria</taxon>
        <taxon>Pseudomonadati</taxon>
        <taxon>Bacteroidota</taxon>
        <taxon>Cytophagia</taxon>
        <taxon>Cytophagales</taxon>
        <taxon>Hymenobacteraceae</taxon>
        <taxon>Rufibacter</taxon>
    </lineage>
</organism>
<keyword evidence="1" id="KW-0472">Membrane</keyword>
<gene>
    <name evidence="2" type="ORF">ACFQHR_12880</name>
</gene>
<accession>A0ABW2DLG8</accession>
<feature type="transmembrane region" description="Helical" evidence="1">
    <location>
        <begin position="547"/>
        <end position="571"/>
    </location>
</feature>
<feature type="transmembrane region" description="Helical" evidence="1">
    <location>
        <begin position="132"/>
        <end position="152"/>
    </location>
</feature>
<dbReference type="Proteomes" id="UP001596405">
    <property type="component" value="Unassembled WGS sequence"/>
</dbReference>
<dbReference type="InterPro" id="IPR052724">
    <property type="entry name" value="GT117_domain-containing"/>
</dbReference>
<reference evidence="3" key="1">
    <citation type="journal article" date="2019" name="Int. J. Syst. Evol. Microbiol.">
        <title>The Global Catalogue of Microorganisms (GCM) 10K type strain sequencing project: providing services to taxonomists for standard genome sequencing and annotation.</title>
        <authorList>
            <consortium name="The Broad Institute Genomics Platform"/>
            <consortium name="The Broad Institute Genome Sequencing Center for Infectious Disease"/>
            <person name="Wu L."/>
            <person name="Ma J."/>
        </authorList>
    </citation>
    <scope>NUCLEOTIDE SEQUENCE [LARGE SCALE GENOMIC DNA]</scope>
    <source>
        <strain evidence="3">CGMCC 4.7393</strain>
    </source>
</reference>
<evidence type="ECO:0000256" key="1">
    <source>
        <dbReference type="SAM" id="Phobius"/>
    </source>
</evidence>
<evidence type="ECO:0000313" key="3">
    <source>
        <dbReference type="Proteomes" id="UP001596405"/>
    </source>
</evidence>
<feature type="transmembrane region" description="Helical" evidence="1">
    <location>
        <begin position="274"/>
        <end position="294"/>
    </location>
</feature>
<feature type="transmembrane region" description="Helical" evidence="1">
    <location>
        <begin position="517"/>
        <end position="535"/>
    </location>
</feature>
<feature type="transmembrane region" description="Helical" evidence="1">
    <location>
        <begin position="7"/>
        <end position="26"/>
    </location>
</feature>
<proteinExistence type="predicted"/>
<dbReference type="Pfam" id="PF11028">
    <property type="entry name" value="TMEM260-like"/>
    <property type="match status" value="1"/>
</dbReference>
<sequence>MLQYNRINNLVGWVVFAVATIAYVLTLEPTASFWDSGEFIATSYKLLVPHPPGAPFYLLLGRIFSMFAGDPMQVAWWVNLLSALASSFTVLFLFWTISILARRLVVGAPAKKVGLGTTATTASVTATVEPTFGQTIAIMGSAAVGALAFTFTDSFWFSAVEAEVYALSSFFTAFVVWAMLRWETKAHEESSDKWLLLIAYMVGLSIGVHLLNLVAIPALAFIFFFRLKKYSLVGAILTLVISGIILGIVLVGVIPGLPSVAGWFEVLFVNSFGLPFGSGVIFFLVLFVAGLVWAIRYAIRTGNRTLHTALLSFVFVLIGYSSYLIIPIRSNYDPTIDENDPENIVSFVSYLKREQYGDRPLLFGPQYNAEPVASEEGSAQYIKGKDKYIEVGRKQEYVYDSKDKTLLPRLYSNQPSHLAQYQKWVDVEAGKKPSFGANLSFLFNYQMGHMFWRYFGWNFIGREGDVQNSGVLWPWEDDTNVPERFAESKARNNFYMLPFVLGILGLLYQLNRKGRDAFIVGLLFFFTGLAIVIYLNQPPIEPRERDYTFAGAFYAYSIWIGLGVLAIADFLRKLTRNAAVAGGLATVIGLVAPALLAAEGWDDHDRSDRYHSVDSARNLLSSVAPNAILFTNGDNDTFPLWYVQEVEGFRTDVRVAVLSYMNTDWYIEQMKRQAYESEPFPMTLEKDDYRQGVNDYLPYVERAEVAGGIDLKQYIQLVNEGHPALKIADRSGRQYMSFPTKSFFLNVDKEAVQKMNIVPKEYTDSVVSVMRWTVNNSGLEKKHLAILDLLATNNWKRPVYFSTTADNSDFLGLDNYLQLEGLAYRIVPALVRSPERTGYIAKEIMYDNLMNEFSWRNMNRDDIFYDENYLRFPANARDKYYQLAVAYLEDGDKATAKKIMDYIFEKLPDNAIPYDYYIPPYVVPLYEVGDEKRAQEIINVMFARSDKALQYYLDKSSLFESEIRINLFIMQQLAQVSRQVGHTQKAAEIEQRFMAYYGQMQR</sequence>
<dbReference type="PANTHER" id="PTHR16214">
    <property type="entry name" value="TRANSMEMBRANE PROTEIN 260"/>
    <property type="match status" value="1"/>
</dbReference>
<dbReference type="InterPro" id="IPR021280">
    <property type="entry name" value="TMEM260-like"/>
</dbReference>
<dbReference type="EMBL" id="JBHSYQ010000006">
    <property type="protein sequence ID" value="MFC6998525.1"/>
    <property type="molecule type" value="Genomic_DNA"/>
</dbReference>
<feature type="transmembrane region" description="Helical" evidence="1">
    <location>
        <begin position="232"/>
        <end position="254"/>
    </location>
</feature>
<keyword evidence="3" id="KW-1185">Reference proteome</keyword>
<feature type="transmembrane region" description="Helical" evidence="1">
    <location>
        <begin position="46"/>
        <end position="64"/>
    </location>
</feature>
<dbReference type="RefSeq" id="WP_066617328.1">
    <property type="nucleotide sequence ID" value="NZ_JBHSYQ010000006.1"/>
</dbReference>
<feature type="transmembrane region" description="Helical" evidence="1">
    <location>
        <begin position="76"/>
        <end position="97"/>
    </location>
</feature>
<name>A0ABW2DLG8_9BACT</name>
<feature type="transmembrane region" description="Helical" evidence="1">
    <location>
        <begin position="494"/>
        <end position="510"/>
    </location>
</feature>
<keyword evidence="1" id="KW-0812">Transmembrane</keyword>
<feature type="transmembrane region" description="Helical" evidence="1">
    <location>
        <begin position="164"/>
        <end position="182"/>
    </location>
</feature>
<keyword evidence="1" id="KW-1133">Transmembrane helix</keyword>
<feature type="transmembrane region" description="Helical" evidence="1">
    <location>
        <begin position="578"/>
        <end position="598"/>
    </location>
</feature>
<comment type="caution">
    <text evidence="2">The sequence shown here is derived from an EMBL/GenBank/DDBJ whole genome shotgun (WGS) entry which is preliminary data.</text>
</comment>
<feature type="transmembrane region" description="Helical" evidence="1">
    <location>
        <begin position="306"/>
        <end position="326"/>
    </location>
</feature>
<evidence type="ECO:0000313" key="2">
    <source>
        <dbReference type="EMBL" id="MFC6998525.1"/>
    </source>
</evidence>